<keyword evidence="3" id="KW-0328">Glycosyltransferase</keyword>
<name>A0A8J6E3X4_9EUKA</name>
<evidence type="ECO:0000256" key="5">
    <source>
        <dbReference type="ARBA" id="ARBA00022692"/>
    </source>
</evidence>
<keyword evidence="7 9" id="KW-1133">Transmembrane helix</keyword>
<dbReference type="SUPFAM" id="SSF53756">
    <property type="entry name" value="UDP-Glycosyltransferase/glycogen phosphorylase"/>
    <property type="match status" value="1"/>
</dbReference>
<proteinExistence type="predicted"/>
<dbReference type="InterPro" id="IPR026051">
    <property type="entry name" value="ALG1-like"/>
</dbReference>
<evidence type="ECO:0000256" key="6">
    <source>
        <dbReference type="ARBA" id="ARBA00022824"/>
    </source>
</evidence>
<keyword evidence="6" id="KW-0256">Endoplasmic reticulum</keyword>
<dbReference type="Proteomes" id="UP000717585">
    <property type="component" value="Unassembled WGS sequence"/>
</dbReference>
<dbReference type="PANTHER" id="PTHR13036">
    <property type="entry name" value="BETA1,4 MANNOSYLTRANSFERASE"/>
    <property type="match status" value="1"/>
</dbReference>
<evidence type="ECO:0000313" key="12">
    <source>
        <dbReference type="Proteomes" id="UP000717585"/>
    </source>
</evidence>
<dbReference type="AlphaFoldDB" id="A0A8J6E3X4"/>
<feature type="domain" description="Glycosyltransferase subfamily 4-like N-terminal" evidence="10">
    <location>
        <begin position="29"/>
        <end position="195"/>
    </location>
</feature>
<keyword evidence="12" id="KW-1185">Reference proteome</keyword>
<evidence type="ECO:0000256" key="7">
    <source>
        <dbReference type="ARBA" id="ARBA00022989"/>
    </source>
</evidence>
<evidence type="ECO:0000256" key="4">
    <source>
        <dbReference type="ARBA" id="ARBA00022679"/>
    </source>
</evidence>
<dbReference type="GO" id="GO:0005789">
    <property type="term" value="C:endoplasmic reticulum membrane"/>
    <property type="evidence" value="ECO:0007669"/>
    <property type="project" value="UniProtKB-SubCell"/>
</dbReference>
<evidence type="ECO:0000256" key="2">
    <source>
        <dbReference type="ARBA" id="ARBA00004922"/>
    </source>
</evidence>
<dbReference type="Pfam" id="PF13579">
    <property type="entry name" value="Glyco_trans_4_4"/>
    <property type="match status" value="1"/>
</dbReference>
<dbReference type="OrthoDB" id="614844at2759"/>
<comment type="caution">
    <text evidence="11">The sequence shown here is derived from an EMBL/GenBank/DDBJ whole genome shotgun (WGS) entry which is preliminary data.</text>
</comment>
<keyword evidence="5 9" id="KW-0812">Transmembrane</keyword>
<accession>A0A8J6E3X4</accession>
<dbReference type="Pfam" id="PF13692">
    <property type="entry name" value="Glyco_trans_1_4"/>
    <property type="match status" value="1"/>
</dbReference>
<protein>
    <submittedName>
        <fullName evidence="11">Glycosyl transferases group 1</fullName>
    </submittedName>
</protein>
<organism evidence="11 12">
    <name type="scientific">Carpediemonas membranifera</name>
    <dbReference type="NCBI Taxonomy" id="201153"/>
    <lineage>
        <taxon>Eukaryota</taxon>
        <taxon>Metamonada</taxon>
        <taxon>Carpediemonas-like organisms</taxon>
        <taxon>Carpediemonas</taxon>
    </lineage>
</organism>
<keyword evidence="8 9" id="KW-0472">Membrane</keyword>
<gene>
    <name evidence="11" type="ORF">J8273_4861</name>
</gene>
<feature type="transmembrane region" description="Helical" evidence="9">
    <location>
        <begin position="80"/>
        <end position="105"/>
    </location>
</feature>
<evidence type="ECO:0000256" key="3">
    <source>
        <dbReference type="ARBA" id="ARBA00022676"/>
    </source>
</evidence>
<dbReference type="Gene3D" id="3.40.50.2000">
    <property type="entry name" value="Glycogen Phosphorylase B"/>
    <property type="match status" value="2"/>
</dbReference>
<comment type="pathway">
    <text evidence="2">Protein modification; protein glycosylation.</text>
</comment>
<comment type="subcellular location">
    <subcellularLocation>
        <location evidence="1">Endoplasmic reticulum membrane</location>
        <topology evidence="1">Single-pass membrane protein</topology>
    </subcellularLocation>
</comment>
<dbReference type="InterPro" id="IPR028098">
    <property type="entry name" value="Glyco_trans_4-like_N"/>
</dbReference>
<evidence type="ECO:0000256" key="1">
    <source>
        <dbReference type="ARBA" id="ARBA00004389"/>
    </source>
</evidence>
<sequence length="466" mass="51069">MIERLKSSAKGSVAVVVLGDVGRSPRMQYHALSLAEHGFHVSLVGLAGSSLIQALNPHIESNSVSVYRYKLPYSRSVGRLSYLFMLPVKMLLQAMFLVMTLFMTISKPTHVLVQTPPAIPVLPVAWLAARWHGAKFIVDWHNLGFTLLGLRFGTKHPLVRVYGWLERLFGRRANRCFTVSQQMTNWMLANFNIPGAVVLHDKPAPQFFPRSPAVSHTLFHRLNLVPGAHPPPDLPYISLTKETLEGPTLFTACGTDVKRLPDRPLLVVSGTSWTPDEDVDALIDGLAALDSQLDTDTLKVVCIITGMGPMREAGMAKIASLKLRSARIYSAWLTAEDYPALIGSADVGVSLHTSSSGVDLPMKILDMFGSGVPAISVHFKTITELVSKSTGIVLEPGINVADQLCETLAKMVADGRQPDSTLAKLRARVIAKYGDQTTMEGADRWRGNWAKVALPVFLDETKEKDE</sequence>
<dbReference type="GO" id="GO:0000030">
    <property type="term" value="F:mannosyltransferase activity"/>
    <property type="evidence" value="ECO:0007669"/>
    <property type="project" value="InterPro"/>
</dbReference>
<dbReference type="EMBL" id="JAHDYR010000021">
    <property type="protein sequence ID" value="KAG9393742.1"/>
    <property type="molecule type" value="Genomic_DNA"/>
</dbReference>
<evidence type="ECO:0000313" key="11">
    <source>
        <dbReference type="EMBL" id="KAG9393742.1"/>
    </source>
</evidence>
<keyword evidence="4 11" id="KW-0808">Transferase</keyword>
<dbReference type="PANTHER" id="PTHR13036:SF0">
    <property type="entry name" value="CHITOBIOSYLDIPHOSPHODOLICHOL BETA-MANNOSYLTRANSFERASE"/>
    <property type="match status" value="1"/>
</dbReference>
<evidence type="ECO:0000256" key="8">
    <source>
        <dbReference type="ARBA" id="ARBA00023136"/>
    </source>
</evidence>
<reference evidence="11" key="1">
    <citation type="submission" date="2021-05" db="EMBL/GenBank/DDBJ databases">
        <title>A free-living protist that lacks canonical eukaryotic 1 DNA replication and segregation systems.</title>
        <authorList>
            <person name="Salas-Leiva D.E."/>
            <person name="Tromer E.C."/>
            <person name="Curtis B.A."/>
            <person name="Jerlstrom-Hultqvist J."/>
            <person name="Kolisko M."/>
            <person name="Yi Z."/>
            <person name="Salas-Leiva J.S."/>
            <person name="Gallot-Lavallee L."/>
            <person name="Kops G.J.P.L."/>
            <person name="Archibald J.M."/>
            <person name="Simpson A.G.B."/>
            <person name="Roger A.J."/>
        </authorList>
    </citation>
    <scope>NUCLEOTIDE SEQUENCE</scope>
    <source>
        <strain evidence="11">BICM</strain>
    </source>
</reference>
<evidence type="ECO:0000256" key="9">
    <source>
        <dbReference type="SAM" id="Phobius"/>
    </source>
</evidence>
<evidence type="ECO:0000259" key="10">
    <source>
        <dbReference type="Pfam" id="PF13579"/>
    </source>
</evidence>